<evidence type="ECO:0000313" key="2">
    <source>
        <dbReference type="EMBL" id="SHK50002.1"/>
    </source>
</evidence>
<sequence length="418" mass="46890">MRNKILSLIAAMVLATGALAESVKTDRTWYLAGEAMKVSITAHDATVAYAELCDTYGMAVGIAIDLKEGSGEGVIELPSDLHSGYYVLSAYTRNNAKVANQLVAIVNTLHKSKEDDIKWLPTDSSSCAISNGTAELISQKGIEVRESEGHIIKALVKNAYNGKTFKGNQIRPSLSIVGKQIHYFEGDMVNDSIAVFYTYGIHGKQPLVLSAMSYTGVSLPIEMISPFATLLPKQLPHLVFHYNRHEVEARSLDMQKHQIAIAPAKRELRLGDFADDTAEEGVPLDYDEKVFGIKPEQTYNLDEYRQFFTIREVLLEYVKHVRKIKNNGVTQLIVRKEQEFYNTSLPTLVLIDGMPVTDVERLLRYDARRIHYINIYGGQYTFGNGVYNGILSFITRSGRLTNYPTEPNVQYLVYNFPE</sequence>
<dbReference type="Proteomes" id="UP000184130">
    <property type="component" value="Unassembled WGS sequence"/>
</dbReference>
<reference evidence="2 3" key="1">
    <citation type="submission" date="2016-11" db="EMBL/GenBank/DDBJ databases">
        <authorList>
            <person name="Jaros S."/>
            <person name="Januszkiewicz K."/>
            <person name="Wedrychowicz H."/>
        </authorList>
    </citation>
    <scope>NUCLEOTIDE SEQUENCE [LARGE SCALE GENOMIC DNA]</scope>
    <source>
        <strain evidence="2 3">KHT3</strain>
    </source>
</reference>
<dbReference type="OrthoDB" id="679547at2"/>
<feature type="chain" id="PRO_5012296909" description="TonB-dependent Receptor Plug Domain" evidence="1">
    <location>
        <begin position="21"/>
        <end position="418"/>
    </location>
</feature>
<name>A0A1M6SZ16_XYLRU</name>
<evidence type="ECO:0008006" key="4">
    <source>
        <dbReference type="Google" id="ProtNLM"/>
    </source>
</evidence>
<dbReference type="RefSeq" id="WP_073205869.1">
    <property type="nucleotide sequence ID" value="NZ_FRBD01000004.1"/>
</dbReference>
<keyword evidence="1" id="KW-0732">Signal</keyword>
<accession>A0A1M6SZ16</accession>
<proteinExistence type="predicted"/>
<dbReference type="EMBL" id="FRBD01000004">
    <property type="protein sequence ID" value="SHK50002.1"/>
    <property type="molecule type" value="Genomic_DNA"/>
</dbReference>
<dbReference type="AlphaFoldDB" id="A0A1M6SZ16"/>
<evidence type="ECO:0000313" key="3">
    <source>
        <dbReference type="Proteomes" id="UP000184130"/>
    </source>
</evidence>
<protein>
    <recommendedName>
        <fullName evidence="4">TonB-dependent Receptor Plug Domain</fullName>
    </recommendedName>
</protein>
<feature type="signal peptide" evidence="1">
    <location>
        <begin position="1"/>
        <end position="20"/>
    </location>
</feature>
<gene>
    <name evidence="2" type="ORF">SAMN05216463_104131</name>
</gene>
<organism evidence="2 3">
    <name type="scientific">Xylanibacter ruminicola</name>
    <name type="common">Prevotella ruminicola</name>
    <dbReference type="NCBI Taxonomy" id="839"/>
    <lineage>
        <taxon>Bacteria</taxon>
        <taxon>Pseudomonadati</taxon>
        <taxon>Bacteroidota</taxon>
        <taxon>Bacteroidia</taxon>
        <taxon>Bacteroidales</taxon>
        <taxon>Prevotellaceae</taxon>
        <taxon>Xylanibacter</taxon>
    </lineage>
</organism>
<evidence type="ECO:0000256" key="1">
    <source>
        <dbReference type="SAM" id="SignalP"/>
    </source>
</evidence>